<evidence type="ECO:0000313" key="12">
    <source>
        <dbReference type="EMBL" id="PZQ75513.1"/>
    </source>
</evidence>
<dbReference type="EC" id="2.4.99.12" evidence="2 9"/>
<feature type="compositionally biased region" description="Low complexity" evidence="10">
    <location>
        <begin position="454"/>
        <end position="465"/>
    </location>
</feature>
<feature type="site" description="Transition state stabilizer" evidence="8">
    <location>
        <position position="211"/>
    </location>
</feature>
<evidence type="ECO:0000313" key="13">
    <source>
        <dbReference type="Proteomes" id="UP000249135"/>
    </source>
</evidence>
<comment type="pathway">
    <text evidence="1 9">Bacterial outer membrane biogenesis; LPS core biosynthesis.</text>
</comment>
<dbReference type="PANTHER" id="PTHR42755">
    <property type="entry name" value="3-DEOXY-MANNO-OCTULOSONATE CYTIDYLYLTRANSFERASE"/>
    <property type="match status" value="1"/>
</dbReference>
<accession>A0A2W5S776</accession>
<evidence type="ECO:0000256" key="2">
    <source>
        <dbReference type="ARBA" id="ARBA00012621"/>
    </source>
</evidence>
<dbReference type="GO" id="GO:0005886">
    <property type="term" value="C:plasma membrane"/>
    <property type="evidence" value="ECO:0007669"/>
    <property type="project" value="UniProtKB-SubCell"/>
</dbReference>
<keyword evidence="9" id="KW-1003">Cell membrane</keyword>
<comment type="subcellular location">
    <subcellularLocation>
        <location evidence="9">Cell membrane</location>
    </subcellularLocation>
</comment>
<keyword evidence="9" id="KW-0472">Membrane</keyword>
<comment type="function">
    <text evidence="9">Involved in lipopolysaccharide (LPS) biosynthesis. Catalyzes the transfer of 3-deoxy-D-manno-octulosonate (Kdo) residue(s) from CMP-Kdo to lipid IV(A), the tetraacyldisaccharide-1,4'-bisphosphate precursor of lipid A.</text>
</comment>
<dbReference type="InterPro" id="IPR038107">
    <property type="entry name" value="Glycos_transf_N_sf"/>
</dbReference>
<evidence type="ECO:0000256" key="7">
    <source>
        <dbReference type="PIRSR" id="PIRSR639901-1"/>
    </source>
</evidence>
<dbReference type="EMBL" id="QFPP01000084">
    <property type="protein sequence ID" value="PZQ75513.1"/>
    <property type="molecule type" value="Genomic_DNA"/>
</dbReference>
<evidence type="ECO:0000256" key="5">
    <source>
        <dbReference type="ARBA" id="ARBA00031445"/>
    </source>
</evidence>
<dbReference type="AlphaFoldDB" id="A0A2W5S776"/>
<evidence type="ECO:0000256" key="9">
    <source>
        <dbReference type="RuleBase" id="RU365103"/>
    </source>
</evidence>
<dbReference type="InterPro" id="IPR039901">
    <property type="entry name" value="Kdotransferase"/>
</dbReference>
<comment type="caution">
    <text evidence="12">The sequence shown here is derived from an EMBL/GenBank/DDBJ whole genome shotgun (WGS) entry which is preliminary data.</text>
</comment>
<dbReference type="GO" id="GO:0009244">
    <property type="term" value="P:lipopolysaccharide core region biosynthetic process"/>
    <property type="evidence" value="ECO:0007669"/>
    <property type="project" value="UniProtKB-UniRule"/>
</dbReference>
<sequence>MRRSLSLRLYGLVTRLAQPLLRRKLRKRAVSEPGYAVAVEERFGQYDTAFAGYDWCWVHAVSLGETRAAGILIAELRRQLPGVPILLTNGTATGREEGAKLLEEGDVQVWQPWDTPEAVARFLDRFRPRIGVLMETEVWPELTAACAERGIPLTLANARLNEKSLASAERLAWLSRPAYSSLAAVWAQSEADAHRLVSLGAKVAGVYGNLKFDAAPDPRQLAHADALRAHLPKPVVVFASSRDGEERQLLEVLKHFWVSAPAEPARGATKGIAKLRACDVQWMIVPRHPQRFDEVAALIESMGFTCARRSTADGTPRENEIWLGDSLGEMALYYGLADVALLGGSFEPLGGQNLIEAAACGCPVILGPSTFNFAEAAELAIGAGAALRVGDMMQAVVHALALVADKQRNAGMAQAAQVFAASHRGAAERTVTALLALARQVPEPPPATAPEPAEPVLEPEAVAAPQDPAAERSEPRLD</sequence>
<evidence type="ECO:0000256" key="1">
    <source>
        <dbReference type="ARBA" id="ARBA00004713"/>
    </source>
</evidence>
<dbReference type="Gene3D" id="3.40.50.11720">
    <property type="entry name" value="3-Deoxy-D-manno-octulosonic-acid transferase, N-terminal domain"/>
    <property type="match status" value="1"/>
</dbReference>
<feature type="compositionally biased region" description="Pro residues" evidence="10">
    <location>
        <begin position="442"/>
        <end position="453"/>
    </location>
</feature>
<dbReference type="GO" id="GO:0009245">
    <property type="term" value="P:lipid A biosynthetic process"/>
    <property type="evidence" value="ECO:0007669"/>
    <property type="project" value="TreeGrafter"/>
</dbReference>
<dbReference type="Pfam" id="PF04413">
    <property type="entry name" value="Glycos_transf_N"/>
    <property type="match status" value="1"/>
</dbReference>
<evidence type="ECO:0000256" key="8">
    <source>
        <dbReference type="PIRSR" id="PIRSR639901-2"/>
    </source>
</evidence>
<keyword evidence="4 9" id="KW-0808">Transferase</keyword>
<protein>
    <recommendedName>
        <fullName evidence="3 9">3-deoxy-D-manno-octulosonic acid transferase</fullName>
        <shortName evidence="9">Kdo transferase</shortName>
        <ecNumber evidence="2 9">2.4.99.12</ecNumber>
    </recommendedName>
    <alternativeName>
        <fullName evidence="5 9">Lipid IV(A) 3-deoxy-D-manno-octulosonic acid transferase</fullName>
    </alternativeName>
</protein>
<comment type="similarity">
    <text evidence="9">Belongs to the glycosyltransferase group 1 family.</text>
</comment>
<evidence type="ECO:0000256" key="3">
    <source>
        <dbReference type="ARBA" id="ARBA00019077"/>
    </source>
</evidence>
<evidence type="ECO:0000259" key="11">
    <source>
        <dbReference type="Pfam" id="PF04413"/>
    </source>
</evidence>
<organism evidence="12 13">
    <name type="scientific">Variovorax paradoxus</name>
    <dbReference type="NCBI Taxonomy" id="34073"/>
    <lineage>
        <taxon>Bacteria</taxon>
        <taxon>Pseudomonadati</taxon>
        <taxon>Pseudomonadota</taxon>
        <taxon>Betaproteobacteria</taxon>
        <taxon>Burkholderiales</taxon>
        <taxon>Comamonadaceae</taxon>
        <taxon>Variovorax</taxon>
    </lineage>
</organism>
<feature type="active site" description="Proton acceptor" evidence="7">
    <location>
        <position position="65"/>
    </location>
</feature>
<keyword evidence="9" id="KW-0448">Lipopolysaccharide biosynthesis</keyword>
<proteinExistence type="inferred from homology"/>
<dbReference type="Proteomes" id="UP000249135">
    <property type="component" value="Unassembled WGS sequence"/>
</dbReference>
<dbReference type="PANTHER" id="PTHR42755:SF1">
    <property type="entry name" value="3-DEOXY-D-MANNO-OCTULOSONIC ACID TRANSFERASE, MITOCHONDRIAL-RELATED"/>
    <property type="match status" value="1"/>
</dbReference>
<evidence type="ECO:0000256" key="4">
    <source>
        <dbReference type="ARBA" id="ARBA00022679"/>
    </source>
</evidence>
<feature type="region of interest" description="Disordered" evidence="10">
    <location>
        <begin position="442"/>
        <end position="478"/>
    </location>
</feature>
<reference evidence="12 13" key="1">
    <citation type="submission" date="2017-08" db="EMBL/GenBank/DDBJ databases">
        <title>Infants hospitalized years apart are colonized by the same room-sourced microbial strains.</title>
        <authorList>
            <person name="Brooks B."/>
            <person name="Olm M.R."/>
            <person name="Firek B.A."/>
            <person name="Baker R."/>
            <person name="Thomas B.C."/>
            <person name="Morowitz M.J."/>
            <person name="Banfield J.F."/>
        </authorList>
    </citation>
    <scope>NUCLEOTIDE SEQUENCE [LARGE SCALE GENOMIC DNA]</scope>
    <source>
        <strain evidence="12">S2_005_003_R2_41</strain>
    </source>
</reference>
<gene>
    <name evidence="12" type="ORF">DI563_09365</name>
</gene>
<feature type="domain" description="3-deoxy-D-manno-octulosonic-acid transferase N-terminal" evidence="11">
    <location>
        <begin position="39"/>
        <end position="214"/>
    </location>
</feature>
<feature type="compositionally biased region" description="Basic and acidic residues" evidence="10">
    <location>
        <begin position="469"/>
        <end position="478"/>
    </location>
</feature>
<dbReference type="UniPathway" id="UPA00958"/>
<evidence type="ECO:0000256" key="6">
    <source>
        <dbReference type="ARBA" id="ARBA00049183"/>
    </source>
</evidence>
<name>A0A2W5S776_VARPD</name>
<dbReference type="GO" id="GO:0043842">
    <property type="term" value="F:Kdo transferase activity"/>
    <property type="evidence" value="ECO:0007669"/>
    <property type="project" value="UniProtKB-EC"/>
</dbReference>
<dbReference type="Gene3D" id="3.40.50.2000">
    <property type="entry name" value="Glycogen Phosphorylase B"/>
    <property type="match status" value="1"/>
</dbReference>
<comment type="catalytic activity">
    <reaction evidence="6 9">
        <text>lipid IVA (E. coli) + CMP-3-deoxy-beta-D-manno-octulosonate = alpha-Kdo-(2-&gt;6)-lipid IVA (E. coli) + CMP + H(+)</text>
        <dbReference type="Rhea" id="RHEA:28066"/>
        <dbReference type="ChEBI" id="CHEBI:15378"/>
        <dbReference type="ChEBI" id="CHEBI:58603"/>
        <dbReference type="ChEBI" id="CHEBI:60364"/>
        <dbReference type="ChEBI" id="CHEBI:60377"/>
        <dbReference type="ChEBI" id="CHEBI:85987"/>
        <dbReference type="EC" id="2.4.99.12"/>
    </reaction>
</comment>
<dbReference type="InterPro" id="IPR007507">
    <property type="entry name" value="Glycos_transf_N"/>
</dbReference>
<feature type="site" description="Transition state stabilizer" evidence="8">
    <location>
        <position position="135"/>
    </location>
</feature>
<dbReference type="SUPFAM" id="SSF53756">
    <property type="entry name" value="UDP-Glycosyltransferase/glycogen phosphorylase"/>
    <property type="match status" value="1"/>
</dbReference>
<evidence type="ECO:0000256" key="10">
    <source>
        <dbReference type="SAM" id="MobiDB-lite"/>
    </source>
</evidence>